<dbReference type="SUPFAM" id="SSF56784">
    <property type="entry name" value="HAD-like"/>
    <property type="match status" value="1"/>
</dbReference>
<evidence type="ECO:0000313" key="1">
    <source>
        <dbReference type="EMBL" id="GEN84578.1"/>
    </source>
</evidence>
<dbReference type="InterPro" id="IPR052550">
    <property type="entry name" value="Pyrimidine_5'-ntase_YjjG"/>
</dbReference>
<keyword evidence="2" id="KW-1185">Reference proteome</keyword>
<dbReference type="NCBIfam" id="TIGR01509">
    <property type="entry name" value="HAD-SF-IA-v3"/>
    <property type="match status" value="1"/>
</dbReference>
<protein>
    <submittedName>
        <fullName evidence="1">Noncanonical pyrimidine nucleotidase, YjjG family protein</fullName>
    </submittedName>
</protein>
<dbReference type="AlphaFoldDB" id="A0A511ZAW5"/>
<dbReference type="Pfam" id="PF00702">
    <property type="entry name" value="Hydrolase"/>
    <property type="match status" value="1"/>
</dbReference>
<sequence length="233" mass="26583">MKYDVFLFDLDDTLMDFGETEKNAFTNVFTTHGFPNGLTDYRDSYRAISTVLWEDLEQGRTTLADLKTERFRRLFLERGLEIDAEQFGQMYLDLLGKEVHLIDGVTSMLHSLNGARIAVLTNGFKDVQLARIAASGLTDTFEAIFTSEEIGFQKPQPEIFEHVCKQLQIKDKSRVLMIGDSLSSDIRGGNNFGIDTCWFNPNRKENNGLAQPTYEIHDWKEFQMVITQTIASS</sequence>
<gene>
    <name evidence="1" type="ORF">SLU01_28900</name>
</gene>
<dbReference type="PRINTS" id="PR00413">
    <property type="entry name" value="HADHALOGNASE"/>
</dbReference>
<dbReference type="RefSeq" id="WP_147059549.1">
    <property type="nucleotide sequence ID" value="NZ_BJYL01000039.1"/>
</dbReference>
<dbReference type="PANTHER" id="PTHR47478:SF1">
    <property type="entry name" value="PYRIMIDINE 5'-NUCLEOTIDASE YJJG"/>
    <property type="match status" value="1"/>
</dbReference>
<dbReference type="SFLD" id="SFLDG01129">
    <property type="entry name" value="C1.5:_HAD__Beta-PGM__Phosphata"/>
    <property type="match status" value="1"/>
</dbReference>
<dbReference type="OrthoDB" id="9802350at2"/>
<dbReference type="SFLD" id="SFLDS00003">
    <property type="entry name" value="Haloacid_Dehalogenase"/>
    <property type="match status" value="1"/>
</dbReference>
<dbReference type="SFLD" id="SFLDG01135">
    <property type="entry name" value="C1.5.6:_HAD__Beta-PGM__Phospha"/>
    <property type="match status" value="1"/>
</dbReference>
<dbReference type="PANTHER" id="PTHR47478">
    <property type="match status" value="1"/>
</dbReference>
<evidence type="ECO:0000313" key="2">
    <source>
        <dbReference type="Proteomes" id="UP000321901"/>
    </source>
</evidence>
<dbReference type="EMBL" id="BJYL01000039">
    <property type="protein sequence ID" value="GEN84578.1"/>
    <property type="molecule type" value="Genomic_DNA"/>
</dbReference>
<dbReference type="NCBIfam" id="TIGR01549">
    <property type="entry name" value="HAD-SF-IA-v1"/>
    <property type="match status" value="1"/>
</dbReference>
<dbReference type="CDD" id="cd04305">
    <property type="entry name" value="HAD_Neu5Ac-Pase_like"/>
    <property type="match status" value="1"/>
</dbReference>
<dbReference type="Proteomes" id="UP000321901">
    <property type="component" value="Unassembled WGS sequence"/>
</dbReference>
<dbReference type="InterPro" id="IPR011951">
    <property type="entry name" value="HAD-SF_hydro_IA_YjjG/PynA"/>
</dbReference>
<dbReference type="GO" id="GO:0008253">
    <property type="term" value="F:5'-nucleotidase activity"/>
    <property type="evidence" value="ECO:0007669"/>
    <property type="project" value="InterPro"/>
</dbReference>
<dbReference type="Gene3D" id="3.40.50.1000">
    <property type="entry name" value="HAD superfamily/HAD-like"/>
    <property type="match status" value="1"/>
</dbReference>
<dbReference type="Gene3D" id="1.10.150.240">
    <property type="entry name" value="Putative phosphatase, domain 2"/>
    <property type="match status" value="1"/>
</dbReference>
<reference evidence="1 2" key="1">
    <citation type="submission" date="2019-07" db="EMBL/GenBank/DDBJ databases">
        <title>Whole genome shotgun sequence of Sporosarcina luteola NBRC 105378.</title>
        <authorList>
            <person name="Hosoyama A."/>
            <person name="Uohara A."/>
            <person name="Ohji S."/>
            <person name="Ichikawa N."/>
        </authorList>
    </citation>
    <scope>NUCLEOTIDE SEQUENCE [LARGE SCALE GENOMIC DNA]</scope>
    <source>
        <strain evidence="1 2">NBRC 105378</strain>
    </source>
</reference>
<comment type="caution">
    <text evidence="1">The sequence shown here is derived from an EMBL/GenBank/DDBJ whole genome shotgun (WGS) entry which is preliminary data.</text>
</comment>
<dbReference type="InterPro" id="IPR006439">
    <property type="entry name" value="HAD-SF_hydro_IA"/>
</dbReference>
<accession>A0A511ZAW5</accession>
<organism evidence="1 2">
    <name type="scientific">Sporosarcina luteola</name>
    <dbReference type="NCBI Taxonomy" id="582850"/>
    <lineage>
        <taxon>Bacteria</taxon>
        <taxon>Bacillati</taxon>
        <taxon>Bacillota</taxon>
        <taxon>Bacilli</taxon>
        <taxon>Bacillales</taxon>
        <taxon>Caryophanaceae</taxon>
        <taxon>Sporosarcina</taxon>
    </lineage>
</organism>
<dbReference type="NCBIfam" id="TIGR02254">
    <property type="entry name" value="YjjG_YfnB"/>
    <property type="match status" value="1"/>
</dbReference>
<dbReference type="InterPro" id="IPR023214">
    <property type="entry name" value="HAD_sf"/>
</dbReference>
<name>A0A511ZAW5_9BACL</name>
<dbReference type="InterPro" id="IPR023198">
    <property type="entry name" value="PGP-like_dom2"/>
</dbReference>
<proteinExistence type="predicted"/>
<dbReference type="InterPro" id="IPR036412">
    <property type="entry name" value="HAD-like_sf"/>
</dbReference>